<reference evidence="2" key="1">
    <citation type="journal article" date="2024" name="Front. Bioeng. Biotechnol.">
        <title>Genome-scale model development and genomic sequencing of the oleaginous clade Lipomyces.</title>
        <authorList>
            <person name="Czajka J.J."/>
            <person name="Han Y."/>
            <person name="Kim J."/>
            <person name="Mondo S.J."/>
            <person name="Hofstad B.A."/>
            <person name="Robles A."/>
            <person name="Haridas S."/>
            <person name="Riley R."/>
            <person name="LaButti K."/>
            <person name="Pangilinan J."/>
            <person name="Andreopoulos W."/>
            <person name="Lipzen A."/>
            <person name="Yan J."/>
            <person name="Wang M."/>
            <person name="Ng V."/>
            <person name="Grigoriev I.V."/>
            <person name="Spatafora J.W."/>
            <person name="Magnuson J.K."/>
            <person name="Baker S.E."/>
            <person name="Pomraning K.R."/>
        </authorList>
    </citation>
    <scope>NUCLEOTIDE SEQUENCE [LARGE SCALE GENOMIC DNA]</scope>
    <source>
        <strain evidence="2">CBS 10300</strain>
    </source>
</reference>
<protein>
    <submittedName>
        <fullName evidence="1">Uncharacterized protein</fullName>
    </submittedName>
</protein>
<sequence length="155" mass="16645">MADSTQATTGLSLIRSGVSLQLFGLLWGMIVQLTPFPRLALTAHIQLMVEGSMILGAGLLIRQPKLLKLSTLESSIVWWGLAFVWITMLAECTNAFWGTNQILPIAAAAAGAKGAVPWQEQIMTITHVLPSVGLIGSFAVLVLAVFRGEDTKKTK</sequence>
<organism evidence="1 2">
    <name type="scientific">Lipomyces orientalis</name>
    <dbReference type="NCBI Taxonomy" id="1233043"/>
    <lineage>
        <taxon>Eukaryota</taxon>
        <taxon>Fungi</taxon>
        <taxon>Dikarya</taxon>
        <taxon>Ascomycota</taxon>
        <taxon>Saccharomycotina</taxon>
        <taxon>Lipomycetes</taxon>
        <taxon>Lipomycetales</taxon>
        <taxon>Lipomycetaceae</taxon>
        <taxon>Lipomyces</taxon>
    </lineage>
</organism>
<dbReference type="EMBL" id="MU970096">
    <property type="protein sequence ID" value="KAK9321538.1"/>
    <property type="molecule type" value="Genomic_DNA"/>
</dbReference>
<proteinExistence type="predicted"/>
<keyword evidence="2" id="KW-1185">Reference proteome</keyword>
<dbReference type="Proteomes" id="UP001489719">
    <property type="component" value="Unassembled WGS sequence"/>
</dbReference>
<gene>
    <name evidence="1" type="ORF">V1517DRAFT_308835</name>
</gene>
<comment type="caution">
    <text evidence="1">The sequence shown here is derived from an EMBL/GenBank/DDBJ whole genome shotgun (WGS) entry which is preliminary data.</text>
</comment>
<name>A0ACC3TK22_9ASCO</name>
<accession>A0ACC3TK22</accession>
<evidence type="ECO:0000313" key="1">
    <source>
        <dbReference type="EMBL" id="KAK9321538.1"/>
    </source>
</evidence>
<evidence type="ECO:0000313" key="2">
    <source>
        <dbReference type="Proteomes" id="UP001489719"/>
    </source>
</evidence>